<dbReference type="Gene3D" id="3.40.190.100">
    <property type="entry name" value="Glycine betaine-binding periplasmic protein, domain 2"/>
    <property type="match status" value="1"/>
</dbReference>
<reference evidence="3 4" key="1">
    <citation type="submission" date="2016-03" db="EMBL/GenBank/DDBJ databases">
        <title>Deep-sea bacteria in the southern Pacific.</title>
        <authorList>
            <person name="Tang K."/>
        </authorList>
    </citation>
    <scope>NUCLEOTIDE SEQUENCE [LARGE SCALE GENOMIC DNA]</scope>
    <source>
        <strain evidence="3 4">JLT2016</strain>
    </source>
</reference>
<proteinExistence type="predicted"/>
<dbReference type="GO" id="GO:0043190">
    <property type="term" value="C:ATP-binding cassette (ABC) transporter complex"/>
    <property type="evidence" value="ECO:0007669"/>
    <property type="project" value="InterPro"/>
</dbReference>
<feature type="signal peptide" evidence="1">
    <location>
        <begin position="1"/>
        <end position="22"/>
    </location>
</feature>
<name>A0A1U7D9B3_9RHOB</name>
<evidence type="ECO:0000259" key="2">
    <source>
        <dbReference type="Pfam" id="PF04069"/>
    </source>
</evidence>
<dbReference type="RefSeq" id="WP_076624486.1">
    <property type="nucleotide sequence ID" value="NZ_BMEW01000001.1"/>
</dbReference>
<dbReference type="OrthoDB" id="9787902at2"/>
<dbReference type="SUPFAM" id="SSF53850">
    <property type="entry name" value="Periplasmic binding protein-like II"/>
    <property type="match status" value="1"/>
</dbReference>
<dbReference type="EMBL" id="CP014796">
    <property type="protein sequence ID" value="APX24692.1"/>
    <property type="molecule type" value="Genomic_DNA"/>
</dbReference>
<dbReference type="GO" id="GO:0022857">
    <property type="term" value="F:transmembrane transporter activity"/>
    <property type="evidence" value="ECO:0007669"/>
    <property type="project" value="InterPro"/>
</dbReference>
<feature type="domain" description="ABC-type glycine betaine transport system substrate-binding" evidence="2">
    <location>
        <begin position="26"/>
        <end position="275"/>
    </location>
</feature>
<dbReference type="Proteomes" id="UP000186559">
    <property type="component" value="Chromosome"/>
</dbReference>
<keyword evidence="1" id="KW-0732">Signal</keyword>
<keyword evidence="4" id="KW-1185">Reference proteome</keyword>
<gene>
    <name evidence="3" type="ORF">Ga0080559_TMP3896</name>
</gene>
<dbReference type="InterPro" id="IPR017783">
    <property type="entry name" value="ABC_choline_sub-bd"/>
</dbReference>
<feature type="chain" id="PRO_5010553555" evidence="1">
    <location>
        <begin position="23"/>
        <end position="307"/>
    </location>
</feature>
<evidence type="ECO:0000313" key="3">
    <source>
        <dbReference type="EMBL" id="APX24692.1"/>
    </source>
</evidence>
<dbReference type="KEGG" id="tpro:Ga0080559_TMP3896"/>
<evidence type="ECO:0000256" key="1">
    <source>
        <dbReference type="SAM" id="SignalP"/>
    </source>
</evidence>
<dbReference type="GO" id="GO:0033265">
    <property type="term" value="F:choline binding"/>
    <property type="evidence" value="ECO:0007669"/>
    <property type="project" value="InterPro"/>
</dbReference>
<dbReference type="AlphaFoldDB" id="A0A1U7D9B3"/>
<organism evidence="3 4">
    <name type="scientific">Salipiger profundus</name>
    <dbReference type="NCBI Taxonomy" id="1229727"/>
    <lineage>
        <taxon>Bacteria</taxon>
        <taxon>Pseudomonadati</taxon>
        <taxon>Pseudomonadota</taxon>
        <taxon>Alphaproteobacteria</taxon>
        <taxon>Rhodobacterales</taxon>
        <taxon>Roseobacteraceae</taxon>
        <taxon>Salipiger</taxon>
    </lineage>
</organism>
<dbReference type="GO" id="GO:0015871">
    <property type="term" value="P:choline transport"/>
    <property type="evidence" value="ECO:0007669"/>
    <property type="project" value="InterPro"/>
</dbReference>
<sequence precursor="true">MKACLPVAGLLAVTTTAMPALADCSTVRLAEPGWTDLALTTAVTQVLLEGMGHETETEILGIPVIYEAMKAGDLDVFMGYWDPAMETYFNAYRDTGEIETIHTNLEGAKFTWAVPSYVHEAGVTSFADLAAQEDKFGGKLYGIEPGSNDIMLEIVEKDEFGLGDWDVVESSEQGMLAQVAREVRSEDWIVFLAWAPHPMNTNFDIAYLEGGDAWYGPDFGGATVSTQVREGYVSECPEVGKLLTQLTFDVDMESEGMGYILEDGMPPKEAARTLIAAYPDRLQGWLDGVETVDGAPALAAVKSDLGL</sequence>
<dbReference type="InterPro" id="IPR007210">
    <property type="entry name" value="ABC_Gly_betaine_transp_sub-bd"/>
</dbReference>
<dbReference type="Gene3D" id="3.40.190.10">
    <property type="entry name" value="Periplasmic binding protein-like II"/>
    <property type="match status" value="1"/>
</dbReference>
<dbReference type="NCBIfam" id="TIGR03414">
    <property type="entry name" value="ABC_choline_bnd"/>
    <property type="match status" value="1"/>
</dbReference>
<protein>
    <submittedName>
        <fullName evidence="3">Glycine betaine/proline transport system substrate-binding protein</fullName>
    </submittedName>
</protein>
<evidence type="ECO:0000313" key="4">
    <source>
        <dbReference type="Proteomes" id="UP000186559"/>
    </source>
</evidence>
<dbReference type="STRING" id="1229727.Ga0080559_TMP3896"/>
<dbReference type="GO" id="GO:0042597">
    <property type="term" value="C:periplasmic space"/>
    <property type="evidence" value="ECO:0007669"/>
    <property type="project" value="InterPro"/>
</dbReference>
<dbReference type="CDD" id="cd13640">
    <property type="entry name" value="PBP2_ChoX"/>
    <property type="match status" value="1"/>
</dbReference>
<accession>A0A1U7D9B3</accession>
<dbReference type="Pfam" id="PF04069">
    <property type="entry name" value="OpuAC"/>
    <property type="match status" value="1"/>
</dbReference>